<dbReference type="AlphaFoldDB" id="A0A486XSW7"/>
<accession>A0A486XSW7</accession>
<protein>
    <recommendedName>
        <fullName evidence="3">DUF481 domain-containing protein</fullName>
    </recommendedName>
</protein>
<dbReference type="EMBL" id="CAAJGR010000005">
    <property type="protein sequence ID" value="VHO05664.1"/>
    <property type="molecule type" value="Genomic_DNA"/>
</dbReference>
<organism evidence="2">
    <name type="scientific">Rheinheimera sp. BAL341</name>
    <dbReference type="NCBI Taxonomy" id="1708203"/>
    <lineage>
        <taxon>Bacteria</taxon>
        <taxon>Pseudomonadati</taxon>
        <taxon>Pseudomonadota</taxon>
        <taxon>Gammaproteobacteria</taxon>
        <taxon>Chromatiales</taxon>
        <taxon>Chromatiaceae</taxon>
        <taxon>Rheinheimera</taxon>
    </lineage>
</organism>
<evidence type="ECO:0000256" key="1">
    <source>
        <dbReference type="SAM" id="SignalP"/>
    </source>
</evidence>
<feature type="chain" id="PRO_5019784724" description="DUF481 domain-containing protein" evidence="1">
    <location>
        <begin position="22"/>
        <end position="265"/>
    </location>
</feature>
<proteinExistence type="predicted"/>
<evidence type="ECO:0008006" key="3">
    <source>
        <dbReference type="Google" id="ProtNLM"/>
    </source>
</evidence>
<dbReference type="Pfam" id="PF04338">
    <property type="entry name" value="DUF481"/>
    <property type="match status" value="1"/>
</dbReference>
<dbReference type="InterPro" id="IPR007433">
    <property type="entry name" value="DUF481"/>
</dbReference>
<name>A0A486XSW7_9GAMM</name>
<feature type="signal peptide" evidence="1">
    <location>
        <begin position="1"/>
        <end position="21"/>
    </location>
</feature>
<evidence type="ECO:0000313" key="2">
    <source>
        <dbReference type="EMBL" id="VHO05664.1"/>
    </source>
</evidence>
<reference evidence="2" key="1">
    <citation type="submission" date="2019-04" db="EMBL/GenBank/DDBJ databases">
        <authorList>
            <person name="Brambilla D."/>
        </authorList>
    </citation>
    <scope>NUCLEOTIDE SEQUENCE</scope>
    <source>
        <strain evidence="2">BAL1</strain>
    </source>
</reference>
<sequence>MPAFLKGISAVLCCCLCAVQAAETDSLPDTEEPLQPIGFFGTVTGDVELGFLFTSGNTDSFAIRANSELIHELEYFRNRYQLQSLLQKNNVPNSNSGSKEQVTTASRYGFTGQSNYKIVTGRQTVFGRGAFLHDKFGAFREQASVVVGYGNRLYEKQTDYIDLETGPGFGHQQSATGVTNTGPIWYFAANMDYQLFRSSKFRQALESTMSLNGQNSTLLSRSSITAQIADKLSMRFNLVLKYNSRPEGTRQNLDTETSASLVYTF</sequence>
<keyword evidence="1" id="KW-0732">Signal</keyword>
<gene>
    <name evidence="2" type="ORF">BAL341_2750</name>
</gene>